<dbReference type="Pfam" id="PF23559">
    <property type="entry name" value="WHD_DRP"/>
    <property type="match status" value="1"/>
</dbReference>
<dbReference type="CDD" id="cd14798">
    <property type="entry name" value="RX-CC_like"/>
    <property type="match status" value="1"/>
</dbReference>
<dbReference type="AlphaFoldDB" id="A0A8T0PBQ6"/>
<dbReference type="Gene3D" id="1.20.5.4130">
    <property type="match status" value="1"/>
</dbReference>
<dbReference type="Pfam" id="PF25019">
    <property type="entry name" value="LRR_R13L1-DRL21"/>
    <property type="match status" value="1"/>
</dbReference>
<evidence type="ECO:0000313" key="12">
    <source>
        <dbReference type="EMBL" id="KAG2556004.1"/>
    </source>
</evidence>
<dbReference type="PANTHER" id="PTHR36766">
    <property type="entry name" value="PLANT BROAD-SPECTRUM MILDEW RESISTANCE PROTEIN RPW8"/>
    <property type="match status" value="1"/>
</dbReference>
<dbReference type="InterPro" id="IPR032675">
    <property type="entry name" value="LRR_dom_sf"/>
</dbReference>
<evidence type="ECO:0000259" key="9">
    <source>
        <dbReference type="Pfam" id="PF18052"/>
    </source>
</evidence>
<dbReference type="GO" id="GO:0005524">
    <property type="term" value="F:ATP binding"/>
    <property type="evidence" value="ECO:0007669"/>
    <property type="project" value="UniProtKB-KW"/>
</dbReference>
<comment type="similarity">
    <text evidence="1">Belongs to the disease resistance NB-LRR family.</text>
</comment>
<dbReference type="Gene3D" id="3.40.50.300">
    <property type="entry name" value="P-loop containing nucleotide triphosphate hydrolases"/>
    <property type="match status" value="1"/>
</dbReference>
<dbReference type="InterPro" id="IPR042197">
    <property type="entry name" value="Apaf_helical"/>
</dbReference>
<dbReference type="InterPro" id="IPR058922">
    <property type="entry name" value="WHD_DRP"/>
</dbReference>
<dbReference type="SUPFAM" id="SSF52540">
    <property type="entry name" value="P-loop containing nucleoside triphosphate hydrolases"/>
    <property type="match status" value="1"/>
</dbReference>
<organism evidence="12 13">
    <name type="scientific">Panicum virgatum</name>
    <name type="common">Blackwell switchgrass</name>
    <dbReference type="NCBI Taxonomy" id="38727"/>
    <lineage>
        <taxon>Eukaryota</taxon>
        <taxon>Viridiplantae</taxon>
        <taxon>Streptophyta</taxon>
        <taxon>Embryophyta</taxon>
        <taxon>Tracheophyta</taxon>
        <taxon>Spermatophyta</taxon>
        <taxon>Magnoliopsida</taxon>
        <taxon>Liliopsida</taxon>
        <taxon>Poales</taxon>
        <taxon>Poaceae</taxon>
        <taxon>PACMAD clade</taxon>
        <taxon>Panicoideae</taxon>
        <taxon>Panicodae</taxon>
        <taxon>Paniceae</taxon>
        <taxon>Panicinae</taxon>
        <taxon>Panicum</taxon>
        <taxon>Panicum sect. Hiantes</taxon>
    </lineage>
</organism>
<feature type="domain" description="Disease resistance protein winged helix" evidence="10">
    <location>
        <begin position="442"/>
        <end position="508"/>
    </location>
</feature>
<keyword evidence="4" id="KW-0547">Nucleotide-binding</keyword>
<dbReference type="Proteomes" id="UP000823388">
    <property type="component" value="Chromosome 8N"/>
</dbReference>
<feature type="domain" description="NB-ARC" evidence="8">
    <location>
        <begin position="190"/>
        <end position="352"/>
    </location>
</feature>
<name>A0A8T0PBQ6_PANVG</name>
<dbReference type="EMBL" id="CM029052">
    <property type="protein sequence ID" value="KAG2556004.1"/>
    <property type="molecule type" value="Genomic_DNA"/>
</dbReference>
<dbReference type="Pfam" id="PF00931">
    <property type="entry name" value="NB-ARC"/>
    <property type="match status" value="1"/>
</dbReference>
<dbReference type="InterPro" id="IPR056789">
    <property type="entry name" value="LRR_R13L1-DRL21"/>
</dbReference>
<evidence type="ECO:0000259" key="8">
    <source>
        <dbReference type="Pfam" id="PF00931"/>
    </source>
</evidence>
<evidence type="ECO:0000256" key="1">
    <source>
        <dbReference type="ARBA" id="ARBA00008894"/>
    </source>
</evidence>
<keyword evidence="5" id="KW-0611">Plant defense</keyword>
<feature type="region of interest" description="Disordered" evidence="7">
    <location>
        <begin position="149"/>
        <end position="169"/>
    </location>
</feature>
<comment type="caution">
    <text evidence="12">The sequence shown here is derived from an EMBL/GenBank/DDBJ whole genome shotgun (WGS) entry which is preliminary data.</text>
</comment>
<dbReference type="PRINTS" id="PR00364">
    <property type="entry name" value="DISEASERSIST"/>
</dbReference>
<dbReference type="GO" id="GO:0043531">
    <property type="term" value="F:ADP binding"/>
    <property type="evidence" value="ECO:0007669"/>
    <property type="project" value="InterPro"/>
</dbReference>
<keyword evidence="13" id="KW-1185">Reference proteome</keyword>
<evidence type="ECO:0000256" key="5">
    <source>
        <dbReference type="ARBA" id="ARBA00022821"/>
    </source>
</evidence>
<dbReference type="SUPFAM" id="SSF52058">
    <property type="entry name" value="L domain-like"/>
    <property type="match status" value="1"/>
</dbReference>
<protein>
    <submittedName>
        <fullName evidence="12">Uncharacterized protein</fullName>
    </submittedName>
</protein>
<evidence type="ECO:0000259" key="10">
    <source>
        <dbReference type="Pfam" id="PF23559"/>
    </source>
</evidence>
<feature type="domain" description="R13L1/DRL21-like LRR repeat region" evidence="11">
    <location>
        <begin position="656"/>
        <end position="796"/>
    </location>
</feature>
<keyword evidence="3" id="KW-0677">Repeat</keyword>
<proteinExistence type="inferred from homology"/>
<dbReference type="PANTHER" id="PTHR36766:SF36">
    <property type="entry name" value="AAA+ ATPASE DOMAIN-CONTAINING PROTEIN"/>
    <property type="match status" value="1"/>
</dbReference>
<feature type="domain" description="Disease resistance N-terminal" evidence="9">
    <location>
        <begin position="10"/>
        <end position="91"/>
    </location>
</feature>
<dbReference type="Pfam" id="PF18052">
    <property type="entry name" value="Rx_N"/>
    <property type="match status" value="1"/>
</dbReference>
<dbReference type="InterPro" id="IPR036388">
    <property type="entry name" value="WH-like_DNA-bd_sf"/>
</dbReference>
<evidence type="ECO:0000256" key="4">
    <source>
        <dbReference type="ARBA" id="ARBA00022741"/>
    </source>
</evidence>
<evidence type="ECO:0000259" key="11">
    <source>
        <dbReference type="Pfam" id="PF25019"/>
    </source>
</evidence>
<accession>A0A8T0PBQ6</accession>
<dbReference type="InterPro" id="IPR038005">
    <property type="entry name" value="RX-like_CC"/>
</dbReference>
<keyword evidence="2" id="KW-0433">Leucine-rich repeat</keyword>
<sequence>MAGVLDSLASYVQNMLTEMARDEVHMLLGVSGEIEKMDIKLKDLKNFLMDADRRSITDQSVQAWVLELRGAMYDATNILDICQLKAMERGLSHDAGCFNPLLFCMRNPIHAHKIGSRIKNLNQRLEDIKKRSLEFNFINLNSYEDHSRRVASSRPGSRETSSEFDESSLVGENIEEDTKNLVEILTTAELSKCENNNILVFAIVGVGGIGKTTLAKKIFNHDIVRQEFTKKIWLSVNRDFSETELLRRAIVEAGGDHQSAGNTRGALERALKEALNGQKILLVMDDVWEHQAWEDVLQIPLVSAALAHGSRVLITTRHDMVARGMLATKPYHYVNKLNPEDAWLLLKKKVVGNGNDEDQIELLKDIGMEIITKCDYLPLAVKVMGGLLRQKTARRREWENVLNDSIWSVSQMPEELNYAIYLSYEDLSSSLKPCFLHYSLLPKSRVFLACEIIGMWISEGFVHGTSRDLEEIGKEYYDELIQRNVIEPDIRYAEKVVCNMHDVVRSFAQYMARNEALVAQNNKADIADKINSQKFLRLSLETRGSESDELEWYSLQGQTSLRTLLSVGPIKIKPGDSFLVFSNLRTLYVEDANFDALVEYLNQLKHLRYLSIKGTNTSRLPASIGISSIPKDFHGLTNLRILNGFPAHMDGDWCSIEELGPLCQLTNLTISGLENVSSSSFAKKARIGDKVRLSRLFLECTSRIEHDGQLVKDEEGIPEEQQQQIEEVFNELQPPSGLETLDISGYFGQRLPRWMMSTALVPLGSLRILTMDNLACCTELPNCLCQLPCLEFLLIVHAPAIKRVGPEFLQPNHHCHNHSQVGVSFPRLSRLIFEGLVEWVEWEWELQVKAMPILEVLKLGKCKLRCMPAGLAFHARALKKLYIYDVKHLSSLENFTSVVHLDVFRNADLERISNLPKLQKLVIDMCPKMKVLEGVPALQKLSLEDYDMETVPRYLQDVMPRQLLLYCSLPLLTSIAAGKTSCDWDKFKHIQQVKAHAGDEGVERKRYVMYTRDSFHLETNISRSAIAKGWMARAWFPYRTTCTIEDECLVRRLRNVEYSILLVMSELSTVRCNRALGLWIAGTRASSVDGELP</sequence>
<dbReference type="Gene3D" id="3.80.10.10">
    <property type="entry name" value="Ribonuclease Inhibitor"/>
    <property type="match status" value="1"/>
</dbReference>
<evidence type="ECO:0000256" key="7">
    <source>
        <dbReference type="SAM" id="MobiDB-lite"/>
    </source>
</evidence>
<dbReference type="InterPro" id="IPR041118">
    <property type="entry name" value="Rx_N"/>
</dbReference>
<dbReference type="InterPro" id="IPR002182">
    <property type="entry name" value="NB-ARC"/>
</dbReference>
<evidence type="ECO:0000313" key="13">
    <source>
        <dbReference type="Proteomes" id="UP000823388"/>
    </source>
</evidence>
<keyword evidence="6" id="KW-0067">ATP-binding</keyword>
<evidence type="ECO:0000256" key="3">
    <source>
        <dbReference type="ARBA" id="ARBA00022737"/>
    </source>
</evidence>
<dbReference type="GO" id="GO:0051707">
    <property type="term" value="P:response to other organism"/>
    <property type="evidence" value="ECO:0007669"/>
    <property type="project" value="UniProtKB-ARBA"/>
</dbReference>
<evidence type="ECO:0000256" key="2">
    <source>
        <dbReference type="ARBA" id="ARBA00022614"/>
    </source>
</evidence>
<dbReference type="InterPro" id="IPR027417">
    <property type="entry name" value="P-loop_NTPase"/>
</dbReference>
<evidence type="ECO:0000256" key="6">
    <source>
        <dbReference type="ARBA" id="ARBA00022840"/>
    </source>
</evidence>
<dbReference type="Gene3D" id="1.10.10.10">
    <property type="entry name" value="Winged helix-like DNA-binding domain superfamily/Winged helix DNA-binding domain"/>
    <property type="match status" value="1"/>
</dbReference>
<dbReference type="Gene3D" id="1.10.8.430">
    <property type="entry name" value="Helical domain of apoptotic protease-activating factors"/>
    <property type="match status" value="1"/>
</dbReference>
<gene>
    <name evidence="12" type="ORF">PVAP13_8NG059100</name>
</gene>
<dbReference type="GO" id="GO:0006952">
    <property type="term" value="P:defense response"/>
    <property type="evidence" value="ECO:0007669"/>
    <property type="project" value="UniProtKB-KW"/>
</dbReference>
<reference evidence="12" key="1">
    <citation type="submission" date="2020-05" db="EMBL/GenBank/DDBJ databases">
        <title>WGS assembly of Panicum virgatum.</title>
        <authorList>
            <person name="Lovell J.T."/>
            <person name="Jenkins J."/>
            <person name="Shu S."/>
            <person name="Juenger T.E."/>
            <person name="Schmutz J."/>
        </authorList>
    </citation>
    <scope>NUCLEOTIDE SEQUENCE</scope>
    <source>
        <strain evidence="12">AP13</strain>
    </source>
</reference>